<feature type="signal peptide" evidence="1">
    <location>
        <begin position="1"/>
        <end position="20"/>
    </location>
</feature>
<dbReference type="Proteomes" id="UP000663852">
    <property type="component" value="Unassembled WGS sequence"/>
</dbReference>
<dbReference type="SUPFAM" id="SSF82895">
    <property type="entry name" value="TSP-1 type 1 repeat"/>
    <property type="match status" value="2"/>
</dbReference>
<dbReference type="InterPro" id="IPR036179">
    <property type="entry name" value="Ig-like_dom_sf"/>
</dbReference>
<keyword evidence="1" id="KW-0732">Signal</keyword>
<evidence type="ECO:0000313" key="6">
    <source>
        <dbReference type="Proteomes" id="UP000663828"/>
    </source>
</evidence>
<dbReference type="Pfam" id="PF13895">
    <property type="entry name" value="Ig_2"/>
    <property type="match status" value="1"/>
</dbReference>
<dbReference type="PANTHER" id="PTHR24260:SF132">
    <property type="entry name" value="PEPTIDASE S1 DOMAIN-CONTAINING PROTEIN"/>
    <property type="match status" value="1"/>
</dbReference>
<dbReference type="Pfam" id="PF00089">
    <property type="entry name" value="Trypsin"/>
    <property type="match status" value="1"/>
</dbReference>
<accession>A0A814MWW7</accession>
<feature type="domain" description="Peptidase S1" evidence="2">
    <location>
        <begin position="401"/>
        <end position="644"/>
    </location>
</feature>
<dbReference type="InterPro" id="IPR036383">
    <property type="entry name" value="TSP1_rpt_sf"/>
</dbReference>
<dbReference type="InterPro" id="IPR007110">
    <property type="entry name" value="Ig-like_dom"/>
</dbReference>
<dbReference type="Gene3D" id="2.40.10.10">
    <property type="entry name" value="Trypsin-like serine proteases"/>
    <property type="match status" value="1"/>
</dbReference>
<organism evidence="4 6">
    <name type="scientific">Adineta ricciae</name>
    <name type="common">Rotifer</name>
    <dbReference type="NCBI Taxonomy" id="249248"/>
    <lineage>
        <taxon>Eukaryota</taxon>
        <taxon>Metazoa</taxon>
        <taxon>Spiralia</taxon>
        <taxon>Gnathifera</taxon>
        <taxon>Rotifera</taxon>
        <taxon>Eurotatoria</taxon>
        <taxon>Bdelloidea</taxon>
        <taxon>Adinetida</taxon>
        <taxon>Adinetidae</taxon>
        <taxon>Adineta</taxon>
    </lineage>
</organism>
<dbReference type="InterPro" id="IPR009003">
    <property type="entry name" value="Peptidase_S1_PA"/>
</dbReference>
<evidence type="ECO:0000259" key="2">
    <source>
        <dbReference type="PROSITE" id="PS50240"/>
    </source>
</evidence>
<name>A0A814MWW7_ADIRI</name>
<dbReference type="OrthoDB" id="9992430at2759"/>
<dbReference type="InterPro" id="IPR043504">
    <property type="entry name" value="Peptidase_S1_PA_chymotrypsin"/>
</dbReference>
<dbReference type="InterPro" id="IPR051333">
    <property type="entry name" value="CLIP_Serine_Protease"/>
</dbReference>
<dbReference type="SUPFAM" id="SSF48726">
    <property type="entry name" value="Immunoglobulin"/>
    <property type="match status" value="2"/>
</dbReference>
<dbReference type="PROSITE" id="PS50835">
    <property type="entry name" value="IG_LIKE"/>
    <property type="match status" value="1"/>
</dbReference>
<dbReference type="SUPFAM" id="SSF50494">
    <property type="entry name" value="Trypsin-like serine proteases"/>
    <property type="match status" value="1"/>
</dbReference>
<dbReference type="AlphaFoldDB" id="A0A814MWW7"/>
<dbReference type="InterPro" id="IPR013783">
    <property type="entry name" value="Ig-like_fold"/>
</dbReference>
<dbReference type="SMART" id="SM00409">
    <property type="entry name" value="IG"/>
    <property type="match status" value="2"/>
</dbReference>
<reference evidence="4" key="1">
    <citation type="submission" date="2021-02" db="EMBL/GenBank/DDBJ databases">
        <authorList>
            <person name="Nowell W R."/>
        </authorList>
    </citation>
    <scope>NUCLEOTIDE SEQUENCE</scope>
</reference>
<dbReference type="PANTHER" id="PTHR24260">
    <property type="match status" value="1"/>
</dbReference>
<dbReference type="GO" id="GO:0006508">
    <property type="term" value="P:proteolysis"/>
    <property type="evidence" value="ECO:0007669"/>
    <property type="project" value="InterPro"/>
</dbReference>
<sequence length="645" mass="73107">MNRSILLFVVTFLLAKDADFLSVKYRRWCSPWKFCSLTAWKAWSACDKTCGGGQRTRYRQMCSLPVIDFAQHVAMCNRKASDLIEYENCSQTCSPYGTWSDESNRCVCDDESTVDSCCMTDRGRWSEWSSWSGCVAKCGTYGVRNRTRICVWKSDLVRRDIKNINCIGDRVEYDSCLKDCYEPEYDEEYFDKMPSNITVMIGKHAQFVCKQKRGAIKWLINGQDVSILSIENPSIKVVSNTTTLFIYPVTNYFSSETQITCQVNMSNGEHISRHAWMIVDTHGNDAENAVDNQCALIKPLEAIYYVRLGSSFSIQCQAKTSNATISWQKNGAIVQGNGIDNTQILIEYMLFIDTITLNHNTSYSCTVQTTSKCKQTSYWTLFVFENTQQISDRFQSNPLNFVGTHGIVLPSSSPWHVTISYRDVSSHFSYDAFCSGLLIDEDTVLSVSQCFDRSSSLQTFLEQQQLTFDSTKLIIYVAKYDRLSMSAFERQSPVIQIFNSSDDFVILKVHLLFLSIESRPLPLPTMNDMTTLINNISLYATGWGPLSTNSDKPIRLKYIQQRLIQCNQSVSSPMILCTTAMAIKQANLCPGDAGGILFAQTNQRIFAVGLVSRFSKTFCDVRSTQITTIIRLDTILPWLKQNSLA</sequence>
<dbReference type="PROSITE" id="PS50092">
    <property type="entry name" value="TSP1"/>
    <property type="match status" value="2"/>
</dbReference>
<dbReference type="PROSITE" id="PS50240">
    <property type="entry name" value="TRYPSIN_DOM"/>
    <property type="match status" value="1"/>
</dbReference>
<dbReference type="InterPro" id="IPR003599">
    <property type="entry name" value="Ig_sub"/>
</dbReference>
<gene>
    <name evidence="5" type="ORF">EDS130_LOCUS26480</name>
    <name evidence="4" type="ORF">XAT740_LOCUS17485</name>
</gene>
<dbReference type="Proteomes" id="UP000663828">
    <property type="component" value="Unassembled WGS sequence"/>
</dbReference>
<evidence type="ECO:0000256" key="1">
    <source>
        <dbReference type="SAM" id="SignalP"/>
    </source>
</evidence>
<evidence type="ECO:0000259" key="3">
    <source>
        <dbReference type="PROSITE" id="PS50835"/>
    </source>
</evidence>
<dbReference type="Gene3D" id="2.20.100.10">
    <property type="entry name" value="Thrombospondin type-1 (TSP1) repeat"/>
    <property type="match status" value="2"/>
</dbReference>
<comment type="caution">
    <text evidence="4">The sequence shown here is derived from an EMBL/GenBank/DDBJ whole genome shotgun (WGS) entry which is preliminary data.</text>
</comment>
<dbReference type="EMBL" id="CAJNOJ010000161">
    <property type="protein sequence ID" value="CAF1222229.1"/>
    <property type="molecule type" value="Genomic_DNA"/>
</dbReference>
<dbReference type="SMART" id="SM00020">
    <property type="entry name" value="Tryp_SPc"/>
    <property type="match status" value="1"/>
</dbReference>
<keyword evidence="6" id="KW-1185">Reference proteome</keyword>
<feature type="domain" description="Ig-like" evidence="3">
    <location>
        <begin position="299"/>
        <end position="377"/>
    </location>
</feature>
<proteinExistence type="predicted"/>
<dbReference type="InterPro" id="IPR001254">
    <property type="entry name" value="Trypsin_dom"/>
</dbReference>
<dbReference type="SMART" id="SM00209">
    <property type="entry name" value="TSP1"/>
    <property type="match status" value="2"/>
</dbReference>
<dbReference type="Gene3D" id="2.60.40.10">
    <property type="entry name" value="Immunoglobulins"/>
    <property type="match status" value="2"/>
</dbReference>
<dbReference type="Pfam" id="PF00090">
    <property type="entry name" value="TSP_1"/>
    <property type="match status" value="2"/>
</dbReference>
<dbReference type="EMBL" id="CAJNOR010001142">
    <property type="protein sequence ID" value="CAF1084184.1"/>
    <property type="molecule type" value="Genomic_DNA"/>
</dbReference>
<dbReference type="GO" id="GO:0004252">
    <property type="term" value="F:serine-type endopeptidase activity"/>
    <property type="evidence" value="ECO:0007669"/>
    <property type="project" value="InterPro"/>
</dbReference>
<evidence type="ECO:0000313" key="4">
    <source>
        <dbReference type="EMBL" id="CAF1084184.1"/>
    </source>
</evidence>
<dbReference type="InterPro" id="IPR000884">
    <property type="entry name" value="TSP1_rpt"/>
</dbReference>
<protein>
    <submittedName>
        <fullName evidence="4">Uncharacterized protein</fullName>
    </submittedName>
</protein>
<feature type="chain" id="PRO_5036410530" evidence="1">
    <location>
        <begin position="21"/>
        <end position="645"/>
    </location>
</feature>
<evidence type="ECO:0000313" key="5">
    <source>
        <dbReference type="EMBL" id="CAF1222229.1"/>
    </source>
</evidence>